<evidence type="ECO:0000256" key="4">
    <source>
        <dbReference type="ARBA" id="ARBA00023004"/>
    </source>
</evidence>
<dbReference type="SUPFAM" id="SSF47188">
    <property type="entry name" value="Hemerythrin-like"/>
    <property type="match status" value="1"/>
</dbReference>
<dbReference type="InterPro" id="IPR016131">
    <property type="entry name" value="Haemerythrin_Fe_BS"/>
</dbReference>
<dbReference type="RefSeq" id="WP_203388494.1">
    <property type="nucleotide sequence ID" value="NZ_CP064781.1"/>
</dbReference>
<evidence type="ECO:0000313" key="6">
    <source>
        <dbReference type="EMBL" id="QRJ64966.1"/>
    </source>
</evidence>
<keyword evidence="3" id="KW-0479">Metal-binding</keyword>
<comment type="similarity">
    <text evidence="1">Belongs to the hemerythrin family.</text>
</comment>
<dbReference type="EMBL" id="CP064781">
    <property type="protein sequence ID" value="QRJ64966.1"/>
    <property type="molecule type" value="Genomic_DNA"/>
</dbReference>
<dbReference type="PROSITE" id="PS00550">
    <property type="entry name" value="HEMERYTHRINS"/>
    <property type="match status" value="1"/>
</dbReference>
<dbReference type="Pfam" id="PF01814">
    <property type="entry name" value="Hemerythrin"/>
    <property type="match status" value="1"/>
</dbReference>
<dbReference type="InterPro" id="IPR035938">
    <property type="entry name" value="Hemerythrin-like_sf"/>
</dbReference>
<proteinExistence type="inferred from homology"/>
<dbReference type="Proteomes" id="UP000663444">
    <property type="component" value="Chromosome"/>
</dbReference>
<dbReference type="NCBIfam" id="TIGR02481">
    <property type="entry name" value="hemeryth_dom"/>
    <property type="match status" value="1"/>
</dbReference>
<organism evidence="6 7">
    <name type="scientific">Azospira restricta</name>
    <dbReference type="NCBI Taxonomy" id="404405"/>
    <lineage>
        <taxon>Bacteria</taxon>
        <taxon>Pseudomonadati</taxon>
        <taxon>Pseudomonadota</taxon>
        <taxon>Betaproteobacteria</taxon>
        <taxon>Rhodocyclales</taxon>
        <taxon>Rhodocyclaceae</taxon>
        <taxon>Azospira</taxon>
    </lineage>
</organism>
<dbReference type="PANTHER" id="PTHR37164">
    <property type="entry name" value="BACTERIOHEMERYTHRIN"/>
    <property type="match status" value="1"/>
</dbReference>
<dbReference type="NCBIfam" id="NF033749">
    <property type="entry name" value="bact_hemeryth"/>
    <property type="match status" value="1"/>
</dbReference>
<dbReference type="InterPro" id="IPR012827">
    <property type="entry name" value="Hemerythrin_metal-bd"/>
</dbReference>
<protein>
    <submittedName>
        <fullName evidence="6">Hemerythrin family protein</fullName>
    </submittedName>
</protein>
<keyword evidence="2" id="KW-0561">Oxygen transport</keyword>
<keyword evidence="7" id="KW-1185">Reference proteome</keyword>
<dbReference type="AlphaFoldDB" id="A0A974SR40"/>
<sequence>MDMRLEDWSDKLAFGIDVIDAQHKQLFELAASFEGNGDQIRVMKTLALLGNYVKEHFRDEEQLLELCAYPDLDAHRELHRTFRDMLRDLLADAGKMSLDEIADRVRYLINGWFYNHIMVADLDYVPLLKQRLGDTG</sequence>
<evidence type="ECO:0000256" key="1">
    <source>
        <dbReference type="ARBA" id="ARBA00010587"/>
    </source>
</evidence>
<dbReference type="InterPro" id="IPR012312">
    <property type="entry name" value="Hemerythrin-like"/>
</dbReference>
<feature type="domain" description="Hemerythrin-like" evidence="5">
    <location>
        <begin position="15"/>
        <end position="128"/>
    </location>
</feature>
<dbReference type="PANTHER" id="PTHR37164:SF1">
    <property type="entry name" value="BACTERIOHEMERYTHRIN"/>
    <property type="match status" value="1"/>
</dbReference>
<dbReference type="KEGG" id="ares:IWH25_06390"/>
<dbReference type="InterPro" id="IPR050669">
    <property type="entry name" value="Hemerythrin"/>
</dbReference>
<dbReference type="GO" id="GO:0046872">
    <property type="term" value="F:metal ion binding"/>
    <property type="evidence" value="ECO:0007669"/>
    <property type="project" value="UniProtKB-KW"/>
</dbReference>
<dbReference type="CDD" id="cd12107">
    <property type="entry name" value="Hemerythrin"/>
    <property type="match status" value="1"/>
</dbReference>
<accession>A0A974SR40</accession>
<evidence type="ECO:0000256" key="2">
    <source>
        <dbReference type="ARBA" id="ARBA00022621"/>
    </source>
</evidence>
<gene>
    <name evidence="6" type="ORF">IWH25_06390</name>
</gene>
<keyword evidence="4" id="KW-0408">Iron</keyword>
<reference evidence="6" key="1">
    <citation type="submission" date="2020-11" db="EMBL/GenBank/DDBJ databases">
        <title>Azospira restricta DSM 18626 genome sequence.</title>
        <authorList>
            <person name="Moe W.M."/>
        </authorList>
    </citation>
    <scope>NUCLEOTIDE SEQUENCE</scope>
    <source>
        <strain evidence="6">DSM 18626</strain>
    </source>
</reference>
<keyword evidence="2" id="KW-0813">Transport</keyword>
<dbReference type="GO" id="GO:0005344">
    <property type="term" value="F:oxygen carrier activity"/>
    <property type="evidence" value="ECO:0007669"/>
    <property type="project" value="UniProtKB-KW"/>
</dbReference>
<evidence type="ECO:0000259" key="5">
    <source>
        <dbReference type="Pfam" id="PF01814"/>
    </source>
</evidence>
<evidence type="ECO:0000256" key="3">
    <source>
        <dbReference type="ARBA" id="ARBA00022723"/>
    </source>
</evidence>
<name>A0A974SR40_9RHOO</name>
<evidence type="ECO:0000313" key="7">
    <source>
        <dbReference type="Proteomes" id="UP000663444"/>
    </source>
</evidence>
<dbReference type="Gene3D" id="1.20.120.50">
    <property type="entry name" value="Hemerythrin-like"/>
    <property type="match status" value="1"/>
</dbReference>